<evidence type="ECO:0008006" key="4">
    <source>
        <dbReference type="Google" id="ProtNLM"/>
    </source>
</evidence>
<gene>
    <name evidence="2" type="ORF">JJB07_02515</name>
</gene>
<dbReference type="RefSeq" id="WP_201630827.1">
    <property type="nucleotide sequence ID" value="NZ_JAEQNB010000001.1"/>
</dbReference>
<dbReference type="NCBIfam" id="TIGR03826">
    <property type="entry name" value="YvyF"/>
    <property type="match status" value="1"/>
</dbReference>
<evidence type="ECO:0000256" key="1">
    <source>
        <dbReference type="SAM" id="MobiDB-lite"/>
    </source>
</evidence>
<dbReference type="Proteomes" id="UP000602284">
    <property type="component" value="Unassembled WGS sequence"/>
</dbReference>
<comment type="caution">
    <text evidence="2">The sequence shown here is derived from an EMBL/GenBank/DDBJ whole genome shotgun (WGS) entry which is preliminary data.</text>
</comment>
<evidence type="ECO:0000313" key="3">
    <source>
        <dbReference type="Proteomes" id="UP000602284"/>
    </source>
</evidence>
<reference evidence="2 3" key="1">
    <citation type="submission" date="2021-01" db="EMBL/GenBank/DDBJ databases">
        <title>Tumebacillus sp. strain ITR2 16S ribosomal RNA gene Genome sequencing and assembly.</title>
        <authorList>
            <person name="Kang M."/>
        </authorList>
    </citation>
    <scope>NUCLEOTIDE SEQUENCE [LARGE SCALE GENOMIC DNA]</scope>
    <source>
        <strain evidence="2 3">ITR2</strain>
    </source>
</reference>
<sequence>MALANCKRCGKLFNRMHLEICAECNKEDDEKFFLIRDYLKDNRRATIYEVSDGTGVEVSMIIRFIREGRITPIDNPNLAYPCDNCGTAIQHDRYCKPCKDKLQKGLSSTREELRQSGDKSARTDYFHKRER</sequence>
<evidence type="ECO:0000313" key="2">
    <source>
        <dbReference type="EMBL" id="MBL0385511.1"/>
    </source>
</evidence>
<name>A0ABS1J5I8_9BACL</name>
<organism evidence="2 3">
    <name type="scientific">Tumebacillus amylolyticus</name>
    <dbReference type="NCBI Taxonomy" id="2801339"/>
    <lineage>
        <taxon>Bacteria</taxon>
        <taxon>Bacillati</taxon>
        <taxon>Bacillota</taxon>
        <taxon>Bacilli</taxon>
        <taxon>Bacillales</taxon>
        <taxon>Alicyclobacillaceae</taxon>
        <taxon>Tumebacillus</taxon>
    </lineage>
</organism>
<proteinExistence type="predicted"/>
<feature type="region of interest" description="Disordered" evidence="1">
    <location>
        <begin position="109"/>
        <end position="131"/>
    </location>
</feature>
<dbReference type="InterPro" id="IPR022258">
    <property type="entry name" value="Flagellar_operon_YvyF"/>
</dbReference>
<dbReference type="EMBL" id="JAEQNB010000001">
    <property type="protein sequence ID" value="MBL0385511.1"/>
    <property type="molecule type" value="Genomic_DNA"/>
</dbReference>
<accession>A0ABS1J5I8</accession>
<keyword evidence="3" id="KW-1185">Reference proteome</keyword>
<protein>
    <recommendedName>
        <fullName evidence="4">Flagellar protein</fullName>
    </recommendedName>
</protein>